<accession>A0ABY7F178</accession>
<dbReference type="EMBL" id="CP111020">
    <property type="protein sequence ID" value="WAR15400.1"/>
    <property type="molecule type" value="Genomic_DNA"/>
</dbReference>
<name>A0ABY7F178_MYAAR</name>
<keyword evidence="3" id="KW-1185">Reference proteome</keyword>
<feature type="region of interest" description="Disordered" evidence="1">
    <location>
        <begin position="15"/>
        <end position="35"/>
    </location>
</feature>
<gene>
    <name evidence="2" type="ORF">MAR_005505</name>
</gene>
<evidence type="ECO:0000313" key="2">
    <source>
        <dbReference type="EMBL" id="WAR15400.1"/>
    </source>
</evidence>
<dbReference type="Proteomes" id="UP001164746">
    <property type="component" value="Chromosome 9"/>
</dbReference>
<protein>
    <submittedName>
        <fullName evidence="2">Uncharacterized protein</fullName>
    </submittedName>
</protein>
<evidence type="ECO:0000313" key="3">
    <source>
        <dbReference type="Proteomes" id="UP001164746"/>
    </source>
</evidence>
<proteinExistence type="predicted"/>
<evidence type="ECO:0000256" key="1">
    <source>
        <dbReference type="SAM" id="MobiDB-lite"/>
    </source>
</evidence>
<organism evidence="2 3">
    <name type="scientific">Mya arenaria</name>
    <name type="common">Soft-shell clam</name>
    <dbReference type="NCBI Taxonomy" id="6604"/>
    <lineage>
        <taxon>Eukaryota</taxon>
        <taxon>Metazoa</taxon>
        <taxon>Spiralia</taxon>
        <taxon>Lophotrochozoa</taxon>
        <taxon>Mollusca</taxon>
        <taxon>Bivalvia</taxon>
        <taxon>Autobranchia</taxon>
        <taxon>Heteroconchia</taxon>
        <taxon>Euheterodonta</taxon>
        <taxon>Imparidentia</taxon>
        <taxon>Neoheterodontei</taxon>
        <taxon>Myida</taxon>
        <taxon>Myoidea</taxon>
        <taxon>Myidae</taxon>
        <taxon>Mya</taxon>
    </lineage>
</organism>
<sequence>MYQAGLICRGIFSTNKTSTSASQRQRRAGDRNRNN</sequence>
<reference evidence="2" key="1">
    <citation type="submission" date="2022-11" db="EMBL/GenBank/DDBJ databases">
        <title>Centuries of genome instability and evolution in soft-shell clam transmissible cancer (bioRxiv).</title>
        <authorList>
            <person name="Hart S.F.M."/>
            <person name="Yonemitsu M.A."/>
            <person name="Giersch R.M."/>
            <person name="Beal B.F."/>
            <person name="Arriagada G."/>
            <person name="Davis B.W."/>
            <person name="Ostrander E.A."/>
            <person name="Goff S.P."/>
            <person name="Metzger M.J."/>
        </authorList>
    </citation>
    <scope>NUCLEOTIDE SEQUENCE</scope>
    <source>
        <strain evidence="2">MELC-2E11</strain>
        <tissue evidence="2">Siphon/mantle</tissue>
    </source>
</reference>